<dbReference type="RefSeq" id="WP_125468513.1">
    <property type="nucleotide sequence ID" value="NZ_RWBG01000005.1"/>
</dbReference>
<dbReference type="SUPFAM" id="SSF55874">
    <property type="entry name" value="ATPase domain of HSP90 chaperone/DNA topoisomerase II/histidine kinase"/>
    <property type="match status" value="1"/>
</dbReference>
<dbReference type="InterPro" id="IPR019734">
    <property type="entry name" value="TPR_rpt"/>
</dbReference>
<dbReference type="InterPro" id="IPR011990">
    <property type="entry name" value="TPR-like_helical_dom_sf"/>
</dbReference>
<keyword evidence="6" id="KW-0802">TPR repeat</keyword>
<keyword evidence="8" id="KW-0812">Transmembrane</keyword>
<keyword evidence="3 5" id="KW-0597">Phosphoprotein</keyword>
<gene>
    <name evidence="11" type="ORF">EJA19_11470</name>
</gene>
<proteinExistence type="predicted"/>
<dbReference type="Pfam" id="PF00512">
    <property type="entry name" value="HisKA"/>
    <property type="match status" value="1"/>
</dbReference>
<feature type="domain" description="Response regulatory" evidence="10">
    <location>
        <begin position="837"/>
        <end position="956"/>
    </location>
</feature>
<feature type="domain" description="Histidine kinase" evidence="9">
    <location>
        <begin position="592"/>
        <end position="811"/>
    </location>
</feature>
<dbReference type="InterPro" id="IPR004358">
    <property type="entry name" value="Sig_transdc_His_kin-like_C"/>
</dbReference>
<dbReference type="SMART" id="SM00448">
    <property type="entry name" value="REC"/>
    <property type="match status" value="1"/>
</dbReference>
<dbReference type="EMBL" id="RWBG01000005">
    <property type="protein sequence ID" value="RSK38669.1"/>
    <property type="molecule type" value="Genomic_DNA"/>
</dbReference>
<evidence type="ECO:0000256" key="3">
    <source>
        <dbReference type="ARBA" id="ARBA00022553"/>
    </source>
</evidence>
<dbReference type="GO" id="GO:0000155">
    <property type="term" value="F:phosphorelay sensor kinase activity"/>
    <property type="evidence" value="ECO:0007669"/>
    <property type="project" value="InterPro"/>
</dbReference>
<evidence type="ECO:0000256" key="5">
    <source>
        <dbReference type="PROSITE-ProRule" id="PRU00169"/>
    </source>
</evidence>
<dbReference type="EC" id="2.7.13.3" evidence="2"/>
<dbReference type="FunFam" id="3.30.565.10:FF:000010">
    <property type="entry name" value="Sensor histidine kinase RcsC"/>
    <property type="match status" value="1"/>
</dbReference>
<dbReference type="Gene3D" id="1.25.40.10">
    <property type="entry name" value="Tetratricopeptide repeat domain"/>
    <property type="match status" value="2"/>
</dbReference>
<keyword evidence="4" id="KW-0902">Two-component regulatory system</keyword>
<evidence type="ECO:0000256" key="1">
    <source>
        <dbReference type="ARBA" id="ARBA00000085"/>
    </source>
</evidence>
<dbReference type="InterPro" id="IPR001789">
    <property type="entry name" value="Sig_transdc_resp-reg_receiver"/>
</dbReference>
<dbReference type="InterPro" id="IPR036890">
    <property type="entry name" value="HATPase_C_sf"/>
</dbReference>
<dbReference type="AlphaFoldDB" id="A0A3R9NPF8"/>
<keyword evidence="8" id="KW-1133">Transmembrane helix</keyword>
<feature type="coiled-coil region" evidence="7">
    <location>
        <begin position="558"/>
        <end position="585"/>
    </location>
</feature>
<evidence type="ECO:0000256" key="4">
    <source>
        <dbReference type="ARBA" id="ARBA00023012"/>
    </source>
</evidence>
<evidence type="ECO:0000256" key="7">
    <source>
        <dbReference type="SAM" id="Coils"/>
    </source>
</evidence>
<evidence type="ECO:0000259" key="10">
    <source>
        <dbReference type="PROSITE" id="PS50110"/>
    </source>
</evidence>
<dbReference type="PROSITE" id="PS50109">
    <property type="entry name" value="HIS_KIN"/>
    <property type="match status" value="1"/>
</dbReference>
<dbReference type="Gene3D" id="3.30.565.10">
    <property type="entry name" value="Histidine kinase-like ATPase, C-terminal domain"/>
    <property type="match status" value="1"/>
</dbReference>
<dbReference type="PANTHER" id="PTHR45339">
    <property type="entry name" value="HYBRID SIGNAL TRANSDUCTION HISTIDINE KINASE J"/>
    <property type="match status" value="1"/>
</dbReference>
<dbReference type="Proteomes" id="UP000270620">
    <property type="component" value="Unassembled WGS sequence"/>
</dbReference>
<dbReference type="InterPro" id="IPR003661">
    <property type="entry name" value="HisK_dim/P_dom"/>
</dbReference>
<dbReference type="Pfam" id="PF02518">
    <property type="entry name" value="HATPase_c"/>
    <property type="match status" value="1"/>
</dbReference>
<dbReference type="SUPFAM" id="SSF47384">
    <property type="entry name" value="Homodimeric domain of signal transducing histidine kinase"/>
    <property type="match status" value="1"/>
</dbReference>
<dbReference type="InterPro" id="IPR003594">
    <property type="entry name" value="HATPase_dom"/>
</dbReference>
<evidence type="ECO:0000256" key="6">
    <source>
        <dbReference type="PROSITE-ProRule" id="PRU00339"/>
    </source>
</evidence>
<comment type="catalytic activity">
    <reaction evidence="1">
        <text>ATP + protein L-histidine = ADP + protein N-phospho-L-histidine.</text>
        <dbReference type="EC" id="2.7.13.3"/>
    </reaction>
</comment>
<dbReference type="Pfam" id="PF00072">
    <property type="entry name" value="Response_reg"/>
    <property type="match status" value="1"/>
</dbReference>
<dbReference type="CDD" id="cd00082">
    <property type="entry name" value="HisKA"/>
    <property type="match status" value="1"/>
</dbReference>
<dbReference type="CDD" id="cd16922">
    <property type="entry name" value="HATPase_EvgS-ArcB-TorS-like"/>
    <property type="match status" value="1"/>
</dbReference>
<feature type="transmembrane region" description="Helical" evidence="8">
    <location>
        <begin position="536"/>
        <end position="555"/>
    </location>
</feature>
<dbReference type="SMART" id="SM00388">
    <property type="entry name" value="HisKA"/>
    <property type="match status" value="1"/>
</dbReference>
<organism evidence="11 12">
    <name type="scientific">Mangrovimonas spongiae</name>
    <dbReference type="NCBI Taxonomy" id="2494697"/>
    <lineage>
        <taxon>Bacteria</taxon>
        <taxon>Pseudomonadati</taxon>
        <taxon>Bacteroidota</taxon>
        <taxon>Flavobacteriia</taxon>
        <taxon>Flavobacteriales</taxon>
        <taxon>Flavobacteriaceae</taxon>
        <taxon>Mangrovimonas</taxon>
    </lineage>
</organism>
<dbReference type="PRINTS" id="PR00344">
    <property type="entry name" value="BCTRLSENSOR"/>
</dbReference>
<dbReference type="OrthoDB" id="4457677at2"/>
<dbReference type="InterPro" id="IPR036097">
    <property type="entry name" value="HisK_dim/P_sf"/>
</dbReference>
<accession>A0A3R9NPF8</accession>
<evidence type="ECO:0000256" key="2">
    <source>
        <dbReference type="ARBA" id="ARBA00012438"/>
    </source>
</evidence>
<dbReference type="SMART" id="SM00028">
    <property type="entry name" value="TPR"/>
    <property type="match status" value="5"/>
</dbReference>
<dbReference type="SMART" id="SM00387">
    <property type="entry name" value="HATPase_c"/>
    <property type="match status" value="1"/>
</dbReference>
<dbReference type="PROSITE" id="PS50005">
    <property type="entry name" value="TPR"/>
    <property type="match status" value="1"/>
</dbReference>
<dbReference type="PROSITE" id="PS50110">
    <property type="entry name" value="RESPONSE_REGULATORY"/>
    <property type="match status" value="1"/>
</dbReference>
<evidence type="ECO:0000313" key="12">
    <source>
        <dbReference type="Proteomes" id="UP000270620"/>
    </source>
</evidence>
<feature type="repeat" description="TPR" evidence="6">
    <location>
        <begin position="289"/>
        <end position="322"/>
    </location>
</feature>
<dbReference type="Gene3D" id="3.40.50.2300">
    <property type="match status" value="1"/>
</dbReference>
<keyword evidence="7" id="KW-0175">Coiled coil</keyword>
<keyword evidence="12" id="KW-1185">Reference proteome</keyword>
<dbReference type="InterPro" id="IPR005467">
    <property type="entry name" value="His_kinase_dom"/>
</dbReference>
<evidence type="ECO:0000256" key="8">
    <source>
        <dbReference type="SAM" id="Phobius"/>
    </source>
</evidence>
<feature type="modified residue" description="4-aspartylphosphate" evidence="5">
    <location>
        <position position="888"/>
    </location>
</feature>
<dbReference type="InterPro" id="IPR011006">
    <property type="entry name" value="CheY-like_superfamily"/>
</dbReference>
<evidence type="ECO:0000313" key="11">
    <source>
        <dbReference type="EMBL" id="RSK38669.1"/>
    </source>
</evidence>
<name>A0A3R9NPF8_9FLAO</name>
<keyword evidence="8" id="KW-0472">Membrane</keyword>
<dbReference type="CDD" id="cd17546">
    <property type="entry name" value="REC_hyHK_CKI1_RcsC-like"/>
    <property type="match status" value="1"/>
</dbReference>
<dbReference type="SUPFAM" id="SSF48452">
    <property type="entry name" value="TPR-like"/>
    <property type="match status" value="1"/>
</dbReference>
<protein>
    <recommendedName>
        <fullName evidence="2">histidine kinase</fullName>
        <ecNumber evidence="2">2.7.13.3</ecNumber>
    </recommendedName>
</protein>
<dbReference type="PANTHER" id="PTHR45339:SF1">
    <property type="entry name" value="HYBRID SIGNAL TRANSDUCTION HISTIDINE KINASE J"/>
    <property type="match status" value="1"/>
</dbReference>
<comment type="caution">
    <text evidence="11">The sequence shown here is derived from an EMBL/GenBank/DDBJ whole genome shotgun (WGS) entry which is preliminary data.</text>
</comment>
<sequence length="958" mass="109712">MATFTRILIVVLGLITIQIPKAYGQVKNADSLYTVWKNKNNHDYERIKAFYTRLATPEEMPTAELNKWMADTEEGLEIAKRLNAKEYLGFFYLLNGGRLIMRESNQELGCSYYEKGLRIAEKQEDYLILLLALPIISDSYCPKFPDSKLLEIIDRIKPKIKNHIGLWESAKAYFYKDDSNQAEQYCNLLKASYSKSVKEQVYMVAFKAISEMITANCFDYSIEDINELLLPIENNKDDKVSLTTSLREVYYQLLQNYYYEKNEFPEALKAAQKIIQLSKELGLYDDKYFLALVNSGHIHNEIGNYPEAENYFLDALKLSRTMDNLNYIGQNYMGLANLYVNKKQQILAETYLDSAIYIMRDVKECEPCFALARVERAGLNNLKNNHQEALNELKDLQQNFFGPQQLNNNMAHFYTELGKAYLGLKQYSNAIEVSKTGLTSKAFMMLSKKAELHYILYQAEEQLGRYRSALSDYKKHITYKDSLTVLRNSEETTRLELESQFAQERLADSLQVAQQKLETELTFQNKLNKQKATKDLLIVLGIGALLFAIGLFYRLRYIKKTEKALKQKNEIIEAEKEKAQASERAKHQFLANMSHEIRTPLNAIKGMTDILLRRKPRKDQTEYLDGIKQSSDSLLVIVNDILDISKIEAGKIELEHEPFSIKKVVNNVQTIMHFKAEEKGLQLKTNLPQHELMVKGDDIRLKQILINLIGNAIKFTEKGMVTTTMTSKTEDGKLNLHFTVSDTGIGIEQDRLEKIFKSFEQAYSDTTRKFGGTGLGLSISQKLVELHNGKIWVESEKGKGSQFHFMIPYNVAENMSTEKKSLKTSENNISEQLKGIKVLLVEDNQFNAVVAEEELEDAIENVTVDVAENGTIALEKVESDNYDVVLMDVQMPVMNGYQATEKIRALSNEKANVPIIAMTANVLKEEVDKCYEAGMDDFIGKPFDTTELIQKIHKLTKK</sequence>
<evidence type="ECO:0000259" key="9">
    <source>
        <dbReference type="PROSITE" id="PS50109"/>
    </source>
</evidence>
<dbReference type="Gene3D" id="1.10.287.130">
    <property type="match status" value="1"/>
</dbReference>
<reference evidence="11 12" key="1">
    <citation type="submission" date="2018-12" db="EMBL/GenBank/DDBJ databases">
        <title>Mangrovimonas spongiae sp. nov., a novel member of the genus Mangrovimonas isolated from marine sponge.</title>
        <authorList>
            <person name="Zhuang L."/>
            <person name="Luo L."/>
        </authorList>
    </citation>
    <scope>NUCLEOTIDE SEQUENCE [LARGE SCALE GENOMIC DNA]</scope>
    <source>
        <strain evidence="11 12">HN-E26</strain>
    </source>
</reference>
<dbReference type="SUPFAM" id="SSF52172">
    <property type="entry name" value="CheY-like"/>
    <property type="match status" value="1"/>
</dbReference>